<evidence type="ECO:0000313" key="2">
    <source>
        <dbReference type="EMBL" id="WEF36021.1"/>
    </source>
</evidence>
<dbReference type="Gene3D" id="2.60.120.380">
    <property type="match status" value="1"/>
</dbReference>
<dbReference type="NCBIfam" id="NF035944">
    <property type="entry name" value="PEPxxWA-CTERM"/>
    <property type="match status" value="1"/>
</dbReference>
<dbReference type="Pfam" id="PF07589">
    <property type="entry name" value="PEP-CTERM"/>
    <property type="match status" value="1"/>
</dbReference>
<name>A0ABY8BMD0_9BURK</name>
<sequence>MTGNHAADTFTDQYSFDLAAGSSVSADLFSYSGNAKNGLDITGFGLYSSDGTLVLAGTQLETGKTDQWHLQTTGLSGTGYYLQVEGTVLSRAAGSYSASLAVTPVPEPATYGMMLGGLALVGVMARRRKQ</sequence>
<evidence type="ECO:0000259" key="1">
    <source>
        <dbReference type="Pfam" id="PF07589"/>
    </source>
</evidence>
<feature type="domain" description="Ice-binding protein C-terminal" evidence="1">
    <location>
        <begin position="104"/>
        <end position="128"/>
    </location>
</feature>
<reference evidence="2 3" key="1">
    <citation type="submission" date="2023-02" db="EMBL/GenBank/DDBJ databases">
        <title>Gemone sequence of Telluria chitinolytica ACM 3522T.</title>
        <authorList>
            <person name="Frediansyah A."/>
            <person name="Miess H."/>
            <person name="Gross H."/>
        </authorList>
    </citation>
    <scope>NUCLEOTIDE SEQUENCE [LARGE SCALE GENOMIC DNA]</scope>
    <source>
        <strain evidence="2 3">ACM 3522</strain>
    </source>
</reference>
<dbReference type="EMBL" id="CP119083">
    <property type="protein sequence ID" value="WEF36021.1"/>
    <property type="molecule type" value="Genomic_DNA"/>
</dbReference>
<evidence type="ECO:0000313" key="3">
    <source>
        <dbReference type="Proteomes" id="UP001216510"/>
    </source>
</evidence>
<protein>
    <submittedName>
        <fullName evidence="2">FxDxF family PEP-CTERM protein</fullName>
    </submittedName>
</protein>
<organism evidence="2 3">
    <name type="scientific">Pseudoduganella chitinolytica</name>
    <dbReference type="NCBI Taxonomy" id="34070"/>
    <lineage>
        <taxon>Bacteria</taxon>
        <taxon>Pseudomonadati</taxon>
        <taxon>Pseudomonadota</taxon>
        <taxon>Betaproteobacteria</taxon>
        <taxon>Burkholderiales</taxon>
        <taxon>Oxalobacteraceae</taxon>
        <taxon>Telluria group</taxon>
        <taxon>Pseudoduganella</taxon>
    </lineage>
</organism>
<dbReference type="NCBIfam" id="TIGR02595">
    <property type="entry name" value="PEP_CTERM"/>
    <property type="match status" value="1"/>
</dbReference>
<proteinExistence type="predicted"/>
<accession>A0ABY8BMD0</accession>
<dbReference type="RefSeq" id="WP_277418663.1">
    <property type="nucleotide sequence ID" value="NZ_CP119083.1"/>
</dbReference>
<gene>
    <name evidence="2" type="ORF">PX653_26815</name>
</gene>
<dbReference type="InterPro" id="IPR013424">
    <property type="entry name" value="Ice-binding_C"/>
</dbReference>
<keyword evidence="3" id="KW-1185">Reference proteome</keyword>
<dbReference type="NCBIfam" id="NF038126">
    <property type="entry name" value="PEP_CTERM_FxDxF"/>
    <property type="match status" value="1"/>
</dbReference>
<dbReference type="Proteomes" id="UP001216510">
    <property type="component" value="Chromosome"/>
</dbReference>